<dbReference type="RefSeq" id="WP_150905859.1">
    <property type="nucleotide sequence ID" value="NZ_VTWT01000013.1"/>
</dbReference>
<sequence length="170" mass="18834">MKISENKVVSLTYELKVQDETGEHVLVETAEKEHPMVFLFGAGGLPDKFEEYLTGKEEGESFKFKLEAEEGYGHPDENAIVNIPKAVFEVDGKIDDEMLQVGNFLPMADAEGNQLQGKVEAITDTEVRMNFNHPLAGMAMFFEGKVEEVRDATAEEIAHGHVHGPGGHHH</sequence>
<comment type="subcellular location">
    <subcellularLocation>
        <location evidence="2">Cytoplasm</location>
    </subcellularLocation>
</comment>
<reference evidence="12 13" key="1">
    <citation type="submission" date="2019-09" db="EMBL/GenBank/DDBJ databases">
        <title>Genome sequence of Adhaeribacter sp. M2.</title>
        <authorList>
            <person name="Srinivasan S."/>
        </authorList>
    </citation>
    <scope>NUCLEOTIDE SEQUENCE [LARGE SCALE GENOMIC DNA]</scope>
    <source>
        <strain evidence="12 13">M2</strain>
    </source>
</reference>
<evidence type="ECO:0000256" key="3">
    <source>
        <dbReference type="ARBA" id="ARBA00006577"/>
    </source>
</evidence>
<accession>A0A5N1IIV8</accession>
<dbReference type="PANTHER" id="PTHR47861:SF3">
    <property type="entry name" value="FKBP-TYPE PEPTIDYL-PROLYL CIS-TRANS ISOMERASE SLYD"/>
    <property type="match status" value="1"/>
</dbReference>
<dbReference type="SUPFAM" id="SSF54534">
    <property type="entry name" value="FKBP-like"/>
    <property type="match status" value="1"/>
</dbReference>
<dbReference type="EC" id="5.2.1.8" evidence="10"/>
<keyword evidence="13" id="KW-1185">Reference proteome</keyword>
<evidence type="ECO:0000256" key="8">
    <source>
        <dbReference type="ARBA" id="ARBA00037071"/>
    </source>
</evidence>
<comment type="caution">
    <text evidence="12">The sequence shown here is derived from an EMBL/GenBank/DDBJ whole genome shotgun (WGS) entry which is preliminary data.</text>
</comment>
<dbReference type="PROSITE" id="PS50059">
    <property type="entry name" value="FKBP_PPIASE"/>
    <property type="match status" value="1"/>
</dbReference>
<keyword evidence="4" id="KW-0963">Cytoplasm</keyword>
<organism evidence="12 13">
    <name type="scientific">Adhaeribacter soli</name>
    <dbReference type="NCBI Taxonomy" id="2607655"/>
    <lineage>
        <taxon>Bacteria</taxon>
        <taxon>Pseudomonadati</taxon>
        <taxon>Bacteroidota</taxon>
        <taxon>Cytophagia</taxon>
        <taxon>Cytophagales</taxon>
        <taxon>Hymenobacteraceae</taxon>
        <taxon>Adhaeribacter</taxon>
    </lineage>
</organism>
<evidence type="ECO:0000256" key="4">
    <source>
        <dbReference type="ARBA" id="ARBA00022490"/>
    </source>
</evidence>
<feature type="domain" description="PPIase FKBP-type" evidence="11">
    <location>
        <begin position="6"/>
        <end position="91"/>
    </location>
</feature>
<dbReference type="GO" id="GO:0003755">
    <property type="term" value="F:peptidyl-prolyl cis-trans isomerase activity"/>
    <property type="evidence" value="ECO:0007669"/>
    <property type="project" value="UniProtKB-UniRule"/>
</dbReference>
<dbReference type="InterPro" id="IPR046357">
    <property type="entry name" value="PPIase_dom_sf"/>
</dbReference>
<evidence type="ECO:0000259" key="11">
    <source>
        <dbReference type="PROSITE" id="PS50059"/>
    </source>
</evidence>
<evidence type="ECO:0000256" key="5">
    <source>
        <dbReference type="ARBA" id="ARBA00023110"/>
    </source>
</evidence>
<evidence type="ECO:0000256" key="2">
    <source>
        <dbReference type="ARBA" id="ARBA00004496"/>
    </source>
</evidence>
<evidence type="ECO:0000256" key="6">
    <source>
        <dbReference type="ARBA" id="ARBA00023186"/>
    </source>
</evidence>
<keyword evidence="7 9" id="KW-0413">Isomerase</keyword>
<dbReference type="Proteomes" id="UP000326570">
    <property type="component" value="Unassembled WGS sequence"/>
</dbReference>
<comment type="catalytic activity">
    <reaction evidence="1 9 10">
        <text>[protein]-peptidylproline (omega=180) = [protein]-peptidylproline (omega=0)</text>
        <dbReference type="Rhea" id="RHEA:16237"/>
        <dbReference type="Rhea" id="RHEA-COMP:10747"/>
        <dbReference type="Rhea" id="RHEA-COMP:10748"/>
        <dbReference type="ChEBI" id="CHEBI:83833"/>
        <dbReference type="ChEBI" id="CHEBI:83834"/>
        <dbReference type="EC" id="5.2.1.8"/>
    </reaction>
</comment>
<evidence type="ECO:0000256" key="10">
    <source>
        <dbReference type="RuleBase" id="RU003915"/>
    </source>
</evidence>
<dbReference type="GO" id="GO:0042026">
    <property type="term" value="P:protein refolding"/>
    <property type="evidence" value="ECO:0007669"/>
    <property type="project" value="UniProtKB-ARBA"/>
</dbReference>
<comment type="similarity">
    <text evidence="3 10">Belongs to the FKBP-type PPIase family.</text>
</comment>
<dbReference type="InterPro" id="IPR001179">
    <property type="entry name" value="PPIase_FKBP_dom"/>
</dbReference>
<name>A0A5N1IIV8_9BACT</name>
<evidence type="ECO:0000313" key="12">
    <source>
        <dbReference type="EMBL" id="KAA9325219.1"/>
    </source>
</evidence>
<dbReference type="GO" id="GO:0005737">
    <property type="term" value="C:cytoplasm"/>
    <property type="evidence" value="ECO:0007669"/>
    <property type="project" value="UniProtKB-SubCell"/>
</dbReference>
<comment type="function">
    <text evidence="8">Also involved in hydrogenase metallocenter assembly, probably by participating in the nickel insertion step. This function in hydrogenase biosynthesis requires chaperone activity and the presence of the metal-binding domain, but not PPIase activity.</text>
</comment>
<dbReference type="AlphaFoldDB" id="A0A5N1IIV8"/>
<evidence type="ECO:0000256" key="1">
    <source>
        <dbReference type="ARBA" id="ARBA00000971"/>
    </source>
</evidence>
<keyword evidence="5 9" id="KW-0697">Rotamase</keyword>
<dbReference type="EMBL" id="VTWT01000013">
    <property type="protein sequence ID" value="KAA9325219.1"/>
    <property type="molecule type" value="Genomic_DNA"/>
</dbReference>
<proteinExistence type="inferred from homology"/>
<dbReference type="PANTHER" id="PTHR47861">
    <property type="entry name" value="FKBP-TYPE PEPTIDYL-PROLYL CIS-TRANS ISOMERASE SLYD"/>
    <property type="match status" value="1"/>
</dbReference>
<gene>
    <name evidence="12" type="ORF">F0P94_18520</name>
</gene>
<keyword evidence="6" id="KW-0143">Chaperone</keyword>
<evidence type="ECO:0000256" key="7">
    <source>
        <dbReference type="ARBA" id="ARBA00023235"/>
    </source>
</evidence>
<protein>
    <recommendedName>
        <fullName evidence="10">Peptidyl-prolyl cis-trans isomerase</fullName>
        <ecNumber evidence="10">5.2.1.8</ecNumber>
    </recommendedName>
</protein>
<evidence type="ECO:0000256" key="9">
    <source>
        <dbReference type="PROSITE-ProRule" id="PRU00277"/>
    </source>
</evidence>
<dbReference type="Pfam" id="PF00254">
    <property type="entry name" value="FKBP_C"/>
    <property type="match status" value="1"/>
</dbReference>
<dbReference type="Gene3D" id="3.10.50.40">
    <property type="match status" value="1"/>
</dbReference>
<evidence type="ECO:0000313" key="13">
    <source>
        <dbReference type="Proteomes" id="UP000326570"/>
    </source>
</evidence>